<protein>
    <recommendedName>
        <fullName evidence="3">Transposase, YhgA-like</fullName>
    </recommendedName>
</protein>
<feature type="non-terminal residue" evidence="1">
    <location>
        <position position="292"/>
    </location>
</feature>
<evidence type="ECO:0008006" key="3">
    <source>
        <dbReference type="Google" id="ProtNLM"/>
    </source>
</evidence>
<proteinExistence type="predicted"/>
<reference evidence="1 2" key="1">
    <citation type="journal article" date="2021" name="ISME Commun">
        <title>Automated analysis of genomic sequences facilitates high-throughput and comprehensive description of bacteria.</title>
        <authorList>
            <person name="Hitch T.C.A."/>
        </authorList>
    </citation>
    <scope>NUCLEOTIDE SEQUENCE [LARGE SCALE GENOMIC DNA]</scope>
    <source>
        <strain evidence="1 2">Sanger_18</strain>
    </source>
</reference>
<feature type="non-terminal residue" evidence="1">
    <location>
        <position position="1"/>
    </location>
</feature>
<comment type="caution">
    <text evidence="1">The sequence shown here is derived from an EMBL/GenBank/DDBJ whole genome shotgun (WGS) entry which is preliminary data.</text>
</comment>
<accession>A0ABT2T756</accession>
<sequence length="292" mass="34584">YLQDKRRFADLFNGSCFQGRQVIRAEDLEEASENYVATEEKQPGKPLQKGTEIIRDVKMRYRSGMILQVLAVENQSYIDYGMPVRCMGYDAAEYSRQLKERKRERRLLGRHKEESEEELKTTIDEKLSGILRSDRLHPVYTICLYSGEEPWDGPRKLSDMMEFDPEDENLRVLFEEYHLHLFCINEQNGFDTFRSGLRHLFRAMNCRKDKERMAELMKNEAYSHLSKETWEAIAVMTDNAAMLQKKDKYKTENGEEEEYNMCQALEELLEERESIGERRGRREGKKTVVRNM</sequence>
<gene>
    <name evidence="1" type="ORF">OCV77_15195</name>
</gene>
<dbReference type="RefSeq" id="WP_262575856.1">
    <property type="nucleotide sequence ID" value="NZ_JAOQKJ010000017.1"/>
</dbReference>
<evidence type="ECO:0000313" key="2">
    <source>
        <dbReference type="Proteomes" id="UP001652432"/>
    </source>
</evidence>
<dbReference type="EMBL" id="JAOQKJ010000017">
    <property type="protein sequence ID" value="MCU6745821.1"/>
    <property type="molecule type" value="Genomic_DNA"/>
</dbReference>
<evidence type="ECO:0000313" key="1">
    <source>
        <dbReference type="EMBL" id="MCU6745821.1"/>
    </source>
</evidence>
<organism evidence="1 2">
    <name type="scientific">Suilimivivens aceti</name>
    <dbReference type="NCBI Taxonomy" id="2981774"/>
    <lineage>
        <taxon>Bacteria</taxon>
        <taxon>Bacillati</taxon>
        <taxon>Bacillota</taxon>
        <taxon>Clostridia</taxon>
        <taxon>Lachnospirales</taxon>
        <taxon>Lachnospiraceae</taxon>
        <taxon>Suilimivivens</taxon>
    </lineage>
</organism>
<keyword evidence="2" id="KW-1185">Reference proteome</keyword>
<name>A0ABT2T756_9FIRM</name>
<dbReference type="Proteomes" id="UP001652432">
    <property type="component" value="Unassembled WGS sequence"/>
</dbReference>